<name>A0A6N8KUW0_9SPHI</name>
<dbReference type="Gene3D" id="3.20.20.70">
    <property type="entry name" value="Aldolase class I"/>
    <property type="match status" value="1"/>
</dbReference>
<keyword evidence="4" id="KW-0408">Iron</keyword>
<evidence type="ECO:0000256" key="1">
    <source>
        <dbReference type="ARBA" id="ARBA00001966"/>
    </source>
</evidence>
<accession>A0A6N8KUW0</accession>
<dbReference type="SFLD" id="SFLDS00029">
    <property type="entry name" value="Radical_SAM"/>
    <property type="match status" value="1"/>
</dbReference>
<dbReference type="AlphaFoldDB" id="A0A6N8KUW0"/>
<dbReference type="InterPro" id="IPR013785">
    <property type="entry name" value="Aldolase_TIM"/>
</dbReference>
<dbReference type="PANTHER" id="PTHR11228:SF7">
    <property type="entry name" value="PQQA PEPTIDE CYCLASE"/>
    <property type="match status" value="1"/>
</dbReference>
<gene>
    <name evidence="8" type="ORF">GQF63_00930</name>
</gene>
<dbReference type="Pfam" id="PF04055">
    <property type="entry name" value="Radical_SAM"/>
    <property type="match status" value="1"/>
</dbReference>
<evidence type="ECO:0000259" key="7">
    <source>
        <dbReference type="Pfam" id="PF13186"/>
    </source>
</evidence>
<dbReference type="CDD" id="cd01335">
    <property type="entry name" value="Radical_SAM"/>
    <property type="match status" value="1"/>
</dbReference>
<dbReference type="GO" id="GO:0046872">
    <property type="term" value="F:metal ion binding"/>
    <property type="evidence" value="ECO:0007669"/>
    <property type="project" value="UniProtKB-KW"/>
</dbReference>
<organism evidence="8 9">
    <name type="scientific">Sphingobacterium humi</name>
    <dbReference type="NCBI Taxonomy" id="1796905"/>
    <lineage>
        <taxon>Bacteria</taxon>
        <taxon>Pseudomonadati</taxon>
        <taxon>Bacteroidota</taxon>
        <taxon>Sphingobacteriia</taxon>
        <taxon>Sphingobacteriales</taxon>
        <taxon>Sphingobacteriaceae</taxon>
        <taxon>Sphingobacterium</taxon>
    </lineage>
</organism>
<dbReference type="EMBL" id="WSQA01000001">
    <property type="protein sequence ID" value="MVZ60574.1"/>
    <property type="molecule type" value="Genomic_DNA"/>
</dbReference>
<evidence type="ECO:0000256" key="2">
    <source>
        <dbReference type="ARBA" id="ARBA00022691"/>
    </source>
</evidence>
<evidence type="ECO:0000259" key="6">
    <source>
        <dbReference type="Pfam" id="PF04055"/>
    </source>
</evidence>
<feature type="domain" description="4Fe4S-binding SPASM" evidence="7">
    <location>
        <begin position="231"/>
        <end position="273"/>
    </location>
</feature>
<reference evidence="8 9" key="1">
    <citation type="submission" date="2019-12" db="EMBL/GenBank/DDBJ databases">
        <authorList>
            <person name="Dong K."/>
        </authorList>
    </citation>
    <scope>NUCLEOTIDE SEQUENCE [LARGE SCALE GENOMIC DNA]</scope>
    <source>
        <strain evidence="8 9">JCM 31225</strain>
    </source>
</reference>
<dbReference type="InterPro" id="IPR050377">
    <property type="entry name" value="Radical_SAM_PqqE_MftC-like"/>
</dbReference>
<comment type="cofactor">
    <cofactor evidence="1">
        <name>[4Fe-4S] cluster</name>
        <dbReference type="ChEBI" id="CHEBI:49883"/>
    </cofactor>
</comment>
<dbReference type="GO" id="GO:0003824">
    <property type="term" value="F:catalytic activity"/>
    <property type="evidence" value="ECO:0007669"/>
    <property type="project" value="InterPro"/>
</dbReference>
<feature type="domain" description="Radical SAM core" evidence="6">
    <location>
        <begin position="28"/>
        <end position="181"/>
    </location>
</feature>
<dbReference type="GO" id="GO:0006783">
    <property type="term" value="P:heme biosynthetic process"/>
    <property type="evidence" value="ECO:0007669"/>
    <property type="project" value="TreeGrafter"/>
</dbReference>
<proteinExistence type="predicted"/>
<keyword evidence="5" id="KW-0411">Iron-sulfur</keyword>
<dbReference type="Proteomes" id="UP000435036">
    <property type="component" value="Unassembled WGS sequence"/>
</dbReference>
<keyword evidence="9" id="KW-1185">Reference proteome</keyword>
<dbReference type="Pfam" id="PF13186">
    <property type="entry name" value="SPASM"/>
    <property type="match status" value="1"/>
</dbReference>
<dbReference type="SUPFAM" id="SSF102114">
    <property type="entry name" value="Radical SAM enzymes"/>
    <property type="match status" value="1"/>
</dbReference>
<dbReference type="SFLD" id="SFLDG01067">
    <property type="entry name" value="SPASM/twitch_domain_containing"/>
    <property type="match status" value="1"/>
</dbReference>
<dbReference type="GO" id="GO:0051536">
    <property type="term" value="F:iron-sulfur cluster binding"/>
    <property type="evidence" value="ECO:0007669"/>
    <property type="project" value="UniProtKB-KW"/>
</dbReference>
<dbReference type="InterPro" id="IPR058240">
    <property type="entry name" value="rSAM_sf"/>
</dbReference>
<evidence type="ECO:0000256" key="3">
    <source>
        <dbReference type="ARBA" id="ARBA00022723"/>
    </source>
</evidence>
<evidence type="ECO:0000256" key="4">
    <source>
        <dbReference type="ARBA" id="ARBA00023004"/>
    </source>
</evidence>
<dbReference type="InterPro" id="IPR023885">
    <property type="entry name" value="4Fe4S-binding_SPASM_dom"/>
</dbReference>
<dbReference type="PANTHER" id="PTHR11228">
    <property type="entry name" value="RADICAL SAM DOMAIN PROTEIN"/>
    <property type="match status" value="1"/>
</dbReference>
<evidence type="ECO:0000313" key="8">
    <source>
        <dbReference type="EMBL" id="MVZ60574.1"/>
    </source>
</evidence>
<evidence type="ECO:0000313" key="9">
    <source>
        <dbReference type="Proteomes" id="UP000435036"/>
    </source>
</evidence>
<comment type="caution">
    <text evidence="8">The sequence shown here is derived from an EMBL/GenBank/DDBJ whole genome shotgun (WGS) entry which is preliminary data.</text>
</comment>
<dbReference type="InterPro" id="IPR007197">
    <property type="entry name" value="rSAM"/>
</dbReference>
<keyword evidence="3" id="KW-0479">Metal-binding</keyword>
<protein>
    <submittedName>
        <fullName evidence="8">4Fe-4S cluster-binding domain-containing protein</fullName>
    </submittedName>
</protein>
<evidence type="ECO:0000256" key="5">
    <source>
        <dbReference type="ARBA" id="ARBA00023014"/>
    </source>
</evidence>
<sequence length="344" mass="38231">MIYIMESSTLFALMHMPITYSALVVENTSRCNAKCGMCYQSAGPKGSDQLGDHAIDSALLMEVLTDAMHIPSLTKRFHLSGGETFLKLEDAILLFDHARKVGFEDITAVSNGYWARNFIKGIGTAERLRDAGLTSMEISWDYWHLEHIPPEAVNNCIEACHHAGIETNLRLLATKTHSHAEALAMLDKKSVAKVDRISCCPVFPTGRASITLPKEDIYKEDNVYGSCHTTLNLTINAKGKVFPCCAGMDQTNNVLFGDIAEQKISHIAEKMNASPMLRTLVFYGASAFIPILQEAGIQLNEKEHANVCTLCWHLFSNKTYSHIINDYFDHALERALDSLMEINS</sequence>
<keyword evidence="2" id="KW-0949">S-adenosyl-L-methionine</keyword>